<sequence>MEKYSNKYPEFRDWTWEVYHGAKNQITETGLELLVRALGRGINQTPLPDSAPSEFYESYFDMIETHNNDS</sequence>
<dbReference type="AlphaFoldDB" id="A0AAJ0CDS8"/>
<reference evidence="1" key="1">
    <citation type="submission" date="2023-06" db="EMBL/GenBank/DDBJ databases">
        <title>Conoideocrella luteorostrata (Hypocreales: Clavicipitaceae), a potential biocontrol fungus for elongate hemlock scale in United States Christmas tree production areas.</title>
        <authorList>
            <person name="Barrett H."/>
            <person name="Lovett B."/>
            <person name="Macias A.M."/>
            <person name="Stajich J.E."/>
            <person name="Kasson M.T."/>
        </authorList>
    </citation>
    <scope>NUCLEOTIDE SEQUENCE</scope>
    <source>
        <strain evidence="1">ARSEF 14590</strain>
    </source>
</reference>
<dbReference type="Proteomes" id="UP001251528">
    <property type="component" value="Unassembled WGS sequence"/>
</dbReference>
<evidence type="ECO:0000313" key="1">
    <source>
        <dbReference type="EMBL" id="KAK2589822.1"/>
    </source>
</evidence>
<accession>A0AAJ0CDS8</accession>
<comment type="caution">
    <text evidence="1">The sequence shown here is derived from an EMBL/GenBank/DDBJ whole genome shotgun (WGS) entry which is preliminary data.</text>
</comment>
<gene>
    <name evidence="1" type="ORF">QQS21_012502</name>
</gene>
<protein>
    <submittedName>
        <fullName evidence="1">Uncharacterized protein</fullName>
    </submittedName>
</protein>
<dbReference type="EMBL" id="JASWJB010000547">
    <property type="protein sequence ID" value="KAK2589822.1"/>
    <property type="molecule type" value="Genomic_DNA"/>
</dbReference>
<evidence type="ECO:0000313" key="2">
    <source>
        <dbReference type="Proteomes" id="UP001251528"/>
    </source>
</evidence>
<organism evidence="1 2">
    <name type="scientific">Conoideocrella luteorostrata</name>
    <dbReference type="NCBI Taxonomy" id="1105319"/>
    <lineage>
        <taxon>Eukaryota</taxon>
        <taxon>Fungi</taxon>
        <taxon>Dikarya</taxon>
        <taxon>Ascomycota</taxon>
        <taxon>Pezizomycotina</taxon>
        <taxon>Sordariomycetes</taxon>
        <taxon>Hypocreomycetidae</taxon>
        <taxon>Hypocreales</taxon>
        <taxon>Clavicipitaceae</taxon>
        <taxon>Conoideocrella</taxon>
    </lineage>
</organism>
<name>A0AAJ0CDS8_9HYPO</name>
<proteinExistence type="predicted"/>
<keyword evidence="2" id="KW-1185">Reference proteome</keyword>